<keyword evidence="2" id="KW-1185">Reference proteome</keyword>
<dbReference type="AlphaFoldDB" id="C5KJX5"/>
<dbReference type="EMBL" id="GG673648">
    <property type="protein sequence ID" value="EER15233.1"/>
    <property type="molecule type" value="Genomic_DNA"/>
</dbReference>
<proteinExistence type="predicted"/>
<gene>
    <name evidence="1" type="ORF">Pmar_PMAR006965</name>
</gene>
<accession>C5KJX5</accession>
<evidence type="ECO:0000313" key="1">
    <source>
        <dbReference type="EMBL" id="EER15233.1"/>
    </source>
</evidence>
<evidence type="ECO:0000313" key="2">
    <source>
        <dbReference type="Proteomes" id="UP000007800"/>
    </source>
</evidence>
<protein>
    <submittedName>
        <fullName evidence="1">Uncharacterized protein</fullName>
    </submittedName>
</protein>
<dbReference type="GeneID" id="9062136"/>
<dbReference type="RefSeq" id="XP_002783437.1">
    <property type="nucleotide sequence ID" value="XM_002783391.1"/>
</dbReference>
<sequence length="189" mass="21048">MSLMGHPLDPGHSCIEEVQASAGATDHASGGGLKCSTPKEFAYVCWRKGCTQIDGGIMSQGMTKAFSPRIDEAILLDVEEKLGDQREWLPQQAQLMMKHEAIESESSFAVFDLKSAKGWKKVRKIYQTVEGKFGVLDRDEPESRLASEAELAADIEREVSRLVAMGYQYHGVPVLYHGKFLTVMYFLLM</sequence>
<organism evidence="2">
    <name type="scientific">Perkinsus marinus (strain ATCC 50983 / TXsc)</name>
    <dbReference type="NCBI Taxonomy" id="423536"/>
    <lineage>
        <taxon>Eukaryota</taxon>
        <taxon>Sar</taxon>
        <taxon>Alveolata</taxon>
        <taxon>Perkinsozoa</taxon>
        <taxon>Perkinsea</taxon>
        <taxon>Perkinsida</taxon>
        <taxon>Perkinsidae</taxon>
        <taxon>Perkinsus</taxon>
    </lineage>
</organism>
<name>C5KJX5_PERM5</name>
<dbReference type="Proteomes" id="UP000007800">
    <property type="component" value="Unassembled WGS sequence"/>
</dbReference>
<dbReference type="InParanoid" id="C5KJX5"/>
<reference evidence="1 2" key="1">
    <citation type="submission" date="2008-07" db="EMBL/GenBank/DDBJ databases">
        <authorList>
            <person name="El-Sayed N."/>
            <person name="Caler E."/>
            <person name="Inman J."/>
            <person name="Amedeo P."/>
            <person name="Hass B."/>
            <person name="Wortman J."/>
        </authorList>
    </citation>
    <scope>NUCLEOTIDE SEQUENCE [LARGE SCALE GENOMIC DNA]</scope>
    <source>
        <strain evidence="2">ATCC 50983 / TXsc</strain>
    </source>
</reference>